<gene>
    <name evidence="1" type="ORF">J2Z66_006604</name>
</gene>
<evidence type="ECO:0000313" key="1">
    <source>
        <dbReference type="EMBL" id="MBP1994963.1"/>
    </source>
</evidence>
<comment type="caution">
    <text evidence="1">The sequence shown here is derived from an EMBL/GenBank/DDBJ whole genome shotgun (WGS) entry which is preliminary data.</text>
</comment>
<reference evidence="1 2" key="1">
    <citation type="submission" date="2021-03" db="EMBL/GenBank/DDBJ databases">
        <title>Genomic Encyclopedia of Type Strains, Phase IV (KMG-IV): sequencing the most valuable type-strain genomes for metagenomic binning, comparative biology and taxonomic classification.</title>
        <authorList>
            <person name="Goeker M."/>
        </authorList>
    </citation>
    <scope>NUCLEOTIDE SEQUENCE [LARGE SCALE GENOMIC DNA]</scope>
    <source>
        <strain evidence="1 2">DSM 26048</strain>
    </source>
</reference>
<accession>A0ABS4J596</accession>
<keyword evidence="2" id="KW-1185">Reference proteome</keyword>
<proteinExistence type="predicted"/>
<dbReference type="EMBL" id="JAGGLB010000029">
    <property type="protein sequence ID" value="MBP1994963.1"/>
    <property type="molecule type" value="Genomic_DNA"/>
</dbReference>
<organism evidence="1 2">
    <name type="scientific">Paenibacillus eucommiae</name>
    <dbReference type="NCBI Taxonomy" id="1355755"/>
    <lineage>
        <taxon>Bacteria</taxon>
        <taxon>Bacillati</taxon>
        <taxon>Bacillota</taxon>
        <taxon>Bacilli</taxon>
        <taxon>Bacillales</taxon>
        <taxon>Paenibacillaceae</taxon>
        <taxon>Paenibacillus</taxon>
    </lineage>
</organism>
<evidence type="ECO:0000313" key="2">
    <source>
        <dbReference type="Proteomes" id="UP001519287"/>
    </source>
</evidence>
<dbReference type="Proteomes" id="UP001519287">
    <property type="component" value="Unassembled WGS sequence"/>
</dbReference>
<sequence length="56" mass="6245">MNTLIKGRQKAFFLWQLMADIGEKSGKLGLNSETVYYTLGDMNHGNDTEAESAHPD</sequence>
<protein>
    <submittedName>
        <fullName evidence="1">Uncharacterized protein</fullName>
    </submittedName>
</protein>
<name>A0ABS4J596_9BACL</name>